<dbReference type="GO" id="GO:0046872">
    <property type="term" value="F:metal ion binding"/>
    <property type="evidence" value="ECO:0007669"/>
    <property type="project" value="UniProtKB-KW"/>
</dbReference>
<proteinExistence type="inferred from homology"/>
<evidence type="ECO:0000256" key="1">
    <source>
        <dbReference type="ARBA" id="ARBA00004651"/>
    </source>
</evidence>
<keyword evidence="8 12" id="KW-1133">Transmembrane helix</keyword>
<keyword evidence="9 11" id="KW-0482">Metalloprotease</keyword>
<keyword evidence="5" id="KW-0479">Metal-binding</keyword>
<comment type="caution">
    <text evidence="14">The sequence shown here is derived from an EMBL/GenBank/DDBJ whole genome shotgun (WGS) entry which is preliminary data.</text>
</comment>
<dbReference type="EMBL" id="JALIDZ010000001">
    <property type="protein sequence ID" value="MCT8970838.1"/>
    <property type="molecule type" value="Genomic_DNA"/>
</dbReference>
<feature type="domain" description="Peptidase M48" evidence="13">
    <location>
        <begin position="87"/>
        <end position="283"/>
    </location>
</feature>
<sequence length="321" mass="35132">MTLAPLDHAERWRHKLRNQVQTWLLVGGSLGLLVLCAWIFAGVDGIIAAVAGGAVVLAVSLRAAPWMVLRLYRARPLRPEEFPEGFRLLEELALRADLPTMPRLYYVPSRMMNAFAVGNAAQSAICVTDGLVRGLTLRQFAGVLAHEVSHIRNGDIRVMAIADTVSRLTGAMSTVGVLLLFVNLPFFLANGAPVPWLGIALLLAAPTIGAILQLALSRAREYDADLDAVGLTGDPEGLAAALATLERRQGRMWEMMLPGQRIPDPSLLRSHPRTEDRIARLLSLRPGARPYVVAPDHRPRRPIASVPIVHGPRFHTMGVWY</sequence>
<evidence type="ECO:0000259" key="13">
    <source>
        <dbReference type="Pfam" id="PF01435"/>
    </source>
</evidence>
<evidence type="ECO:0000256" key="10">
    <source>
        <dbReference type="ARBA" id="ARBA00023136"/>
    </source>
</evidence>
<gene>
    <name evidence="14" type="ORF">MUB46_03095</name>
</gene>
<feature type="transmembrane region" description="Helical" evidence="12">
    <location>
        <begin position="46"/>
        <end position="69"/>
    </location>
</feature>
<protein>
    <submittedName>
        <fullName evidence="14">Zinc metalloprotease HtpX</fullName>
    </submittedName>
</protein>
<evidence type="ECO:0000256" key="5">
    <source>
        <dbReference type="ARBA" id="ARBA00022723"/>
    </source>
</evidence>
<dbReference type="Pfam" id="PF01435">
    <property type="entry name" value="Peptidase_M48"/>
    <property type="match status" value="1"/>
</dbReference>
<evidence type="ECO:0000256" key="12">
    <source>
        <dbReference type="SAM" id="Phobius"/>
    </source>
</evidence>
<accession>A0AAW5QVZ4</accession>
<evidence type="ECO:0000256" key="2">
    <source>
        <dbReference type="ARBA" id="ARBA00022475"/>
    </source>
</evidence>
<comment type="subcellular location">
    <subcellularLocation>
        <location evidence="1">Cell membrane</location>
        <topology evidence="1">Multi-pass membrane protein</topology>
    </subcellularLocation>
</comment>
<dbReference type="GO" id="GO:0005886">
    <property type="term" value="C:plasma membrane"/>
    <property type="evidence" value="ECO:0007669"/>
    <property type="project" value="UniProtKB-SubCell"/>
</dbReference>
<dbReference type="GO" id="GO:0004222">
    <property type="term" value="F:metalloendopeptidase activity"/>
    <property type="evidence" value="ECO:0007669"/>
    <property type="project" value="InterPro"/>
</dbReference>
<keyword evidence="6 11" id="KW-0378">Hydrolase</keyword>
<feature type="transmembrane region" description="Helical" evidence="12">
    <location>
        <begin position="168"/>
        <end position="188"/>
    </location>
</feature>
<evidence type="ECO:0000256" key="7">
    <source>
        <dbReference type="ARBA" id="ARBA00022833"/>
    </source>
</evidence>
<keyword evidence="2" id="KW-1003">Cell membrane</keyword>
<dbReference type="PANTHER" id="PTHR43221:SF1">
    <property type="entry name" value="PROTEASE HTPX"/>
    <property type="match status" value="1"/>
</dbReference>
<evidence type="ECO:0000256" key="4">
    <source>
        <dbReference type="ARBA" id="ARBA00022692"/>
    </source>
</evidence>
<evidence type="ECO:0000256" key="8">
    <source>
        <dbReference type="ARBA" id="ARBA00022989"/>
    </source>
</evidence>
<name>A0AAW5QVZ4_9HYPH</name>
<evidence type="ECO:0000256" key="11">
    <source>
        <dbReference type="RuleBase" id="RU003983"/>
    </source>
</evidence>
<feature type="transmembrane region" description="Helical" evidence="12">
    <location>
        <begin position="194"/>
        <end position="216"/>
    </location>
</feature>
<keyword evidence="7 11" id="KW-0862">Zinc</keyword>
<dbReference type="Proteomes" id="UP001320898">
    <property type="component" value="Unassembled WGS sequence"/>
</dbReference>
<reference evidence="14 15" key="1">
    <citation type="submission" date="2022-04" db="EMBL/GenBank/DDBJ databases">
        <authorList>
            <person name="Ye Y.-Q."/>
            <person name="Du Z.-J."/>
        </authorList>
    </citation>
    <scope>NUCLEOTIDE SEQUENCE [LARGE SCALE GENOMIC DNA]</scope>
    <source>
        <strain evidence="14 15">A6E488</strain>
    </source>
</reference>
<dbReference type="AlphaFoldDB" id="A0AAW5QVZ4"/>
<keyword evidence="15" id="KW-1185">Reference proteome</keyword>
<dbReference type="InterPro" id="IPR050083">
    <property type="entry name" value="HtpX_protease"/>
</dbReference>
<dbReference type="Gene3D" id="3.30.2010.10">
    <property type="entry name" value="Metalloproteases ('zincins'), catalytic domain"/>
    <property type="match status" value="1"/>
</dbReference>
<keyword evidence="10 12" id="KW-0472">Membrane</keyword>
<comment type="cofactor">
    <cofactor evidence="11">
        <name>Zn(2+)</name>
        <dbReference type="ChEBI" id="CHEBI:29105"/>
    </cofactor>
    <text evidence="11">Binds 1 zinc ion per subunit.</text>
</comment>
<evidence type="ECO:0000256" key="3">
    <source>
        <dbReference type="ARBA" id="ARBA00022670"/>
    </source>
</evidence>
<dbReference type="RefSeq" id="WP_261614390.1">
    <property type="nucleotide sequence ID" value="NZ_JALIDZ010000001.1"/>
</dbReference>
<organism evidence="14 15">
    <name type="scientific">Microbaculum marinisediminis</name>
    <dbReference type="NCBI Taxonomy" id="2931392"/>
    <lineage>
        <taxon>Bacteria</taxon>
        <taxon>Pseudomonadati</taxon>
        <taxon>Pseudomonadota</taxon>
        <taxon>Alphaproteobacteria</taxon>
        <taxon>Hyphomicrobiales</taxon>
        <taxon>Tepidamorphaceae</taxon>
        <taxon>Microbaculum</taxon>
    </lineage>
</organism>
<evidence type="ECO:0000313" key="15">
    <source>
        <dbReference type="Proteomes" id="UP001320898"/>
    </source>
</evidence>
<keyword evidence="4 12" id="KW-0812">Transmembrane</keyword>
<dbReference type="InterPro" id="IPR001915">
    <property type="entry name" value="Peptidase_M48"/>
</dbReference>
<evidence type="ECO:0000313" key="14">
    <source>
        <dbReference type="EMBL" id="MCT8970838.1"/>
    </source>
</evidence>
<dbReference type="GO" id="GO:0006508">
    <property type="term" value="P:proteolysis"/>
    <property type="evidence" value="ECO:0007669"/>
    <property type="project" value="UniProtKB-KW"/>
</dbReference>
<keyword evidence="3 11" id="KW-0645">Protease</keyword>
<evidence type="ECO:0000256" key="9">
    <source>
        <dbReference type="ARBA" id="ARBA00023049"/>
    </source>
</evidence>
<comment type="similarity">
    <text evidence="11">Belongs to the peptidase M48 family.</text>
</comment>
<evidence type="ECO:0000256" key="6">
    <source>
        <dbReference type="ARBA" id="ARBA00022801"/>
    </source>
</evidence>
<dbReference type="CDD" id="cd07339">
    <property type="entry name" value="M48B_HtpX_like"/>
    <property type="match status" value="1"/>
</dbReference>
<feature type="transmembrane region" description="Helical" evidence="12">
    <location>
        <begin position="20"/>
        <end position="40"/>
    </location>
</feature>
<dbReference type="PANTHER" id="PTHR43221">
    <property type="entry name" value="PROTEASE HTPX"/>
    <property type="match status" value="1"/>
</dbReference>